<feature type="region of interest" description="Disordered" evidence="1">
    <location>
        <begin position="421"/>
        <end position="464"/>
    </location>
</feature>
<feature type="compositionally biased region" description="Polar residues" evidence="1">
    <location>
        <begin position="1"/>
        <end position="26"/>
    </location>
</feature>
<proteinExistence type="predicted"/>
<feature type="compositionally biased region" description="Acidic residues" evidence="1">
    <location>
        <begin position="60"/>
        <end position="79"/>
    </location>
</feature>
<dbReference type="OrthoDB" id="3044188at2759"/>
<evidence type="ECO:0000313" key="2">
    <source>
        <dbReference type="EMBL" id="PPR03278.1"/>
    </source>
</evidence>
<evidence type="ECO:0000256" key="1">
    <source>
        <dbReference type="SAM" id="MobiDB-lite"/>
    </source>
</evidence>
<protein>
    <submittedName>
        <fullName evidence="2">Uncharacterized protein</fullName>
    </submittedName>
</protein>
<dbReference type="Proteomes" id="UP000284842">
    <property type="component" value="Unassembled WGS sequence"/>
</dbReference>
<reference evidence="2 3" key="1">
    <citation type="journal article" date="2018" name="Evol. Lett.">
        <title>Horizontal gene cluster transfer increased hallucinogenic mushroom diversity.</title>
        <authorList>
            <person name="Reynolds H.T."/>
            <person name="Vijayakumar V."/>
            <person name="Gluck-Thaler E."/>
            <person name="Korotkin H.B."/>
            <person name="Matheny P.B."/>
            <person name="Slot J.C."/>
        </authorList>
    </citation>
    <scope>NUCLEOTIDE SEQUENCE [LARGE SCALE GENOMIC DNA]</scope>
    <source>
        <strain evidence="2 3">2629</strain>
    </source>
</reference>
<accession>A0A409YJV2</accession>
<keyword evidence="3" id="KW-1185">Reference proteome</keyword>
<dbReference type="AlphaFoldDB" id="A0A409YJV2"/>
<gene>
    <name evidence="2" type="ORF">CVT24_012816</name>
</gene>
<feature type="region of interest" description="Disordered" evidence="1">
    <location>
        <begin position="1"/>
        <end position="103"/>
    </location>
</feature>
<name>A0A409YJV2_9AGAR</name>
<dbReference type="InParanoid" id="A0A409YJV2"/>
<evidence type="ECO:0000313" key="3">
    <source>
        <dbReference type="Proteomes" id="UP000284842"/>
    </source>
</evidence>
<feature type="compositionally biased region" description="Acidic residues" evidence="1">
    <location>
        <begin position="35"/>
        <end position="45"/>
    </location>
</feature>
<feature type="region of interest" description="Disordered" evidence="1">
    <location>
        <begin position="266"/>
        <end position="293"/>
    </location>
</feature>
<dbReference type="STRING" id="181874.A0A409YJV2"/>
<comment type="caution">
    <text evidence="2">The sequence shown here is derived from an EMBL/GenBank/DDBJ whole genome shotgun (WGS) entry which is preliminary data.</text>
</comment>
<organism evidence="2 3">
    <name type="scientific">Panaeolus cyanescens</name>
    <dbReference type="NCBI Taxonomy" id="181874"/>
    <lineage>
        <taxon>Eukaryota</taxon>
        <taxon>Fungi</taxon>
        <taxon>Dikarya</taxon>
        <taxon>Basidiomycota</taxon>
        <taxon>Agaricomycotina</taxon>
        <taxon>Agaricomycetes</taxon>
        <taxon>Agaricomycetidae</taxon>
        <taxon>Agaricales</taxon>
        <taxon>Agaricineae</taxon>
        <taxon>Galeropsidaceae</taxon>
        <taxon>Panaeolus</taxon>
    </lineage>
</organism>
<dbReference type="EMBL" id="NHTK01001080">
    <property type="protein sequence ID" value="PPR03278.1"/>
    <property type="molecule type" value="Genomic_DNA"/>
</dbReference>
<sequence length="475" mass="51448">MPSASAPRTRQSARISQKNTTTTNIPSHIPVAAVPEEEEESESEGELVRGALDKGKEREVEEMENEMEEDSKDDEESDGEERGQSALNIHSELESDDSEELPYNIRQTPVVPQKRKQAPGKAVAEPRGRQLAVGPAVDNNDDEEADEARIPKVEYTVVVLTLAELAKPVSRREPPATTMTLPVSMPWLDFQAQLNIKAVDIIFPDAAAVPANAYSFTYTVKRHATTPLVLSTAEEYAKLLASAVKNKSPEAKIFIKQLIPIAEANDGVDKENAPPQGQKKKKTRAPNKNDILPGNVAKNETIIRLRSHWQCNARGCHFEYCFVPADGGAHLPLSNELFDKWAAAMLHSHNGEPSATLEHPPSIREFDPVSRYTIVSKSPLLQARVKAMQQEKTPAVASGPVINVVLPENLLGLAGGALANSRAGDSGPSAKSLPSPSRHSGLIPSHLAAASAKRRAHPKALSGSKWKAELALVAP</sequence>